<dbReference type="PANTHER" id="PTHR11188">
    <property type="entry name" value="ARRESTIN DOMAIN CONTAINING PROTEIN"/>
    <property type="match status" value="1"/>
</dbReference>
<keyword evidence="3" id="KW-1185">Reference proteome</keyword>
<dbReference type="InterPro" id="IPR014756">
    <property type="entry name" value="Ig_E-set"/>
</dbReference>
<dbReference type="InterPro" id="IPR011021">
    <property type="entry name" value="Arrestin-like_N"/>
</dbReference>
<dbReference type="AlphaFoldDB" id="A0A9N9H333"/>
<dbReference type="InterPro" id="IPR011022">
    <property type="entry name" value="Arrestin_C-like"/>
</dbReference>
<reference evidence="2" key="1">
    <citation type="submission" date="2021-06" db="EMBL/GenBank/DDBJ databases">
        <authorList>
            <person name="Kallberg Y."/>
            <person name="Tangrot J."/>
            <person name="Rosling A."/>
        </authorList>
    </citation>
    <scope>NUCLEOTIDE SEQUENCE</scope>
    <source>
        <strain evidence="2">UK204</strain>
    </source>
</reference>
<comment type="caution">
    <text evidence="2">The sequence shown here is derived from an EMBL/GenBank/DDBJ whole genome shotgun (WGS) entry which is preliminary data.</text>
</comment>
<sequence>MVHLSAPSPLFQIRLEQDTLTMRGLQSESVGCVLRGQLVLVITEPTKFKEIKLTFQGKSKLAWTDGVGSSQYYLNEERVLFQHDWVFLPAKKQHTVLAPDNYHWDFELILPGTLPETIDKCELGKLSYKLKAVAERPAFALNLHSERKVTLQRSLLPSSFEYALNSVVANTWTNKVDYEISVDSKVFVFGDKVPITVNLKPIHEGLKVHYLLCTLKEYATCAVGTSKKTVSKILRVHRENNFPCEGDTWSHSFEMFVPTSACLCDSQNEIIKIKHKLKFFIMFANQGGTNFSELIADIPIIISPNNDSMALPAYHEHYADMILPEDDSSISCSSSISSTSSFDECLIDDYNIEELNKLPSYRSISSLIPAPLADSLPPTYDAFICGH</sequence>
<gene>
    <name evidence="2" type="ORF">FCALED_LOCUS10698</name>
</gene>
<dbReference type="EMBL" id="CAJVPQ010004067">
    <property type="protein sequence ID" value="CAG8643669.1"/>
    <property type="molecule type" value="Genomic_DNA"/>
</dbReference>
<protein>
    <submittedName>
        <fullName evidence="2">7913_t:CDS:1</fullName>
    </submittedName>
</protein>
<evidence type="ECO:0000313" key="2">
    <source>
        <dbReference type="EMBL" id="CAG8643669.1"/>
    </source>
</evidence>
<dbReference type="InterPro" id="IPR014752">
    <property type="entry name" value="Arrestin-like_C"/>
</dbReference>
<dbReference type="PANTHER" id="PTHR11188:SF17">
    <property type="entry name" value="FI21816P1"/>
    <property type="match status" value="1"/>
</dbReference>
<feature type="domain" description="Arrestin C-terminal-like" evidence="1">
    <location>
        <begin position="172"/>
        <end position="305"/>
    </location>
</feature>
<dbReference type="Pfam" id="PF00339">
    <property type="entry name" value="Arrestin_N"/>
    <property type="match status" value="1"/>
</dbReference>
<organism evidence="2 3">
    <name type="scientific">Funneliformis caledonium</name>
    <dbReference type="NCBI Taxonomy" id="1117310"/>
    <lineage>
        <taxon>Eukaryota</taxon>
        <taxon>Fungi</taxon>
        <taxon>Fungi incertae sedis</taxon>
        <taxon>Mucoromycota</taxon>
        <taxon>Glomeromycotina</taxon>
        <taxon>Glomeromycetes</taxon>
        <taxon>Glomerales</taxon>
        <taxon>Glomeraceae</taxon>
        <taxon>Funneliformis</taxon>
    </lineage>
</organism>
<dbReference type="SMART" id="SM01017">
    <property type="entry name" value="Arrestin_C"/>
    <property type="match status" value="1"/>
</dbReference>
<dbReference type="GO" id="GO:0031625">
    <property type="term" value="F:ubiquitin protein ligase binding"/>
    <property type="evidence" value="ECO:0007669"/>
    <property type="project" value="TreeGrafter"/>
</dbReference>
<dbReference type="SUPFAM" id="SSF81296">
    <property type="entry name" value="E set domains"/>
    <property type="match status" value="2"/>
</dbReference>
<dbReference type="OrthoDB" id="2333384at2759"/>
<name>A0A9N9H333_9GLOM</name>
<proteinExistence type="predicted"/>
<dbReference type="InterPro" id="IPR050357">
    <property type="entry name" value="Arrestin_domain-protein"/>
</dbReference>
<evidence type="ECO:0000313" key="3">
    <source>
        <dbReference type="Proteomes" id="UP000789570"/>
    </source>
</evidence>
<dbReference type="GO" id="GO:0070086">
    <property type="term" value="P:ubiquitin-dependent endocytosis"/>
    <property type="evidence" value="ECO:0007669"/>
    <property type="project" value="TreeGrafter"/>
</dbReference>
<accession>A0A9N9H333</accession>
<dbReference type="GO" id="GO:0030674">
    <property type="term" value="F:protein-macromolecule adaptor activity"/>
    <property type="evidence" value="ECO:0007669"/>
    <property type="project" value="TreeGrafter"/>
</dbReference>
<dbReference type="Proteomes" id="UP000789570">
    <property type="component" value="Unassembled WGS sequence"/>
</dbReference>
<dbReference type="GO" id="GO:0005829">
    <property type="term" value="C:cytosol"/>
    <property type="evidence" value="ECO:0007669"/>
    <property type="project" value="TreeGrafter"/>
</dbReference>
<dbReference type="GO" id="GO:0005886">
    <property type="term" value="C:plasma membrane"/>
    <property type="evidence" value="ECO:0007669"/>
    <property type="project" value="TreeGrafter"/>
</dbReference>
<dbReference type="Pfam" id="PF02752">
    <property type="entry name" value="Arrestin_C"/>
    <property type="match status" value="1"/>
</dbReference>
<dbReference type="Gene3D" id="2.60.40.640">
    <property type="match status" value="2"/>
</dbReference>
<evidence type="ECO:0000259" key="1">
    <source>
        <dbReference type="SMART" id="SM01017"/>
    </source>
</evidence>